<evidence type="ECO:0000313" key="1">
    <source>
        <dbReference type="EMBL" id="KAF0722174.1"/>
    </source>
</evidence>
<sequence length="168" mass="19239">MSQLHVAVWKEGCQVDWKNKYSVHSGDDTVENGCQLWKPDKLSGVGGDKLPVVMVAARKSCTSRCKIEGNGRIQRKSRHSMEGFHGLEAVDQGQFRHTQYLEMQEARLDFQLSRRTSDETIKMEIIWLVLPSTVVMGQTTCGCNYSMKYGSYVKQTHSSVRFKCSRWR</sequence>
<comment type="caution">
    <text evidence="1">The sequence shown here is derived from an EMBL/GenBank/DDBJ whole genome shotgun (WGS) entry which is preliminary data.</text>
</comment>
<dbReference type="EMBL" id="VJMJ01000345">
    <property type="protein sequence ID" value="KAF0722174.1"/>
    <property type="molecule type" value="Genomic_DNA"/>
</dbReference>
<name>A0A6G0W543_9STRA</name>
<proteinExistence type="predicted"/>
<evidence type="ECO:0000313" key="2">
    <source>
        <dbReference type="Proteomes" id="UP000481153"/>
    </source>
</evidence>
<organism evidence="1 2">
    <name type="scientific">Aphanomyces euteiches</name>
    <dbReference type="NCBI Taxonomy" id="100861"/>
    <lineage>
        <taxon>Eukaryota</taxon>
        <taxon>Sar</taxon>
        <taxon>Stramenopiles</taxon>
        <taxon>Oomycota</taxon>
        <taxon>Saprolegniomycetes</taxon>
        <taxon>Saprolegniales</taxon>
        <taxon>Verrucalvaceae</taxon>
        <taxon>Aphanomyces</taxon>
    </lineage>
</organism>
<gene>
    <name evidence="1" type="ORF">Ae201684_018653</name>
</gene>
<reference evidence="1 2" key="1">
    <citation type="submission" date="2019-07" db="EMBL/GenBank/DDBJ databases">
        <title>Genomics analysis of Aphanomyces spp. identifies a new class of oomycete effector associated with host adaptation.</title>
        <authorList>
            <person name="Gaulin E."/>
        </authorList>
    </citation>
    <scope>NUCLEOTIDE SEQUENCE [LARGE SCALE GENOMIC DNA]</scope>
    <source>
        <strain evidence="1 2">ATCC 201684</strain>
    </source>
</reference>
<accession>A0A6G0W543</accession>
<dbReference type="Proteomes" id="UP000481153">
    <property type="component" value="Unassembled WGS sequence"/>
</dbReference>
<keyword evidence="2" id="KW-1185">Reference proteome</keyword>
<protein>
    <submittedName>
        <fullName evidence="1">Uncharacterized protein</fullName>
    </submittedName>
</protein>
<dbReference type="AlphaFoldDB" id="A0A6G0W543"/>